<name>A0A7I8KXY2_SPIIN</name>
<keyword evidence="3" id="KW-1185">Reference proteome</keyword>
<feature type="region of interest" description="Disordered" evidence="1">
    <location>
        <begin position="1"/>
        <end position="38"/>
    </location>
</feature>
<dbReference type="Proteomes" id="UP000663760">
    <property type="component" value="Chromosome 9"/>
</dbReference>
<evidence type="ECO:0000256" key="1">
    <source>
        <dbReference type="SAM" id="MobiDB-lite"/>
    </source>
</evidence>
<dbReference type="EMBL" id="LR746272">
    <property type="protein sequence ID" value="CAA7401804.1"/>
    <property type="molecule type" value="Genomic_DNA"/>
</dbReference>
<protein>
    <submittedName>
        <fullName evidence="2">Uncharacterized protein</fullName>
    </submittedName>
</protein>
<proteinExistence type="predicted"/>
<reference evidence="2" key="1">
    <citation type="submission" date="2020-02" db="EMBL/GenBank/DDBJ databases">
        <authorList>
            <person name="Scholz U."/>
            <person name="Mascher M."/>
            <person name="Fiebig A."/>
        </authorList>
    </citation>
    <scope>NUCLEOTIDE SEQUENCE</scope>
</reference>
<sequence length="38" mass="4543">MDGQTSNQEQRDRIEQEGEKEKKIERKGTSIDHERKLD</sequence>
<gene>
    <name evidence="2" type="ORF">SI8410_09012482</name>
</gene>
<feature type="compositionally biased region" description="Basic and acidic residues" evidence="1">
    <location>
        <begin position="9"/>
        <end position="38"/>
    </location>
</feature>
<accession>A0A7I8KXY2</accession>
<evidence type="ECO:0000313" key="3">
    <source>
        <dbReference type="Proteomes" id="UP000663760"/>
    </source>
</evidence>
<evidence type="ECO:0000313" key="2">
    <source>
        <dbReference type="EMBL" id="CAA7401804.1"/>
    </source>
</evidence>
<dbReference type="AlphaFoldDB" id="A0A7I8KXY2"/>
<organism evidence="2 3">
    <name type="scientific">Spirodela intermedia</name>
    <name type="common">Intermediate duckweed</name>
    <dbReference type="NCBI Taxonomy" id="51605"/>
    <lineage>
        <taxon>Eukaryota</taxon>
        <taxon>Viridiplantae</taxon>
        <taxon>Streptophyta</taxon>
        <taxon>Embryophyta</taxon>
        <taxon>Tracheophyta</taxon>
        <taxon>Spermatophyta</taxon>
        <taxon>Magnoliopsida</taxon>
        <taxon>Liliopsida</taxon>
        <taxon>Araceae</taxon>
        <taxon>Lemnoideae</taxon>
        <taxon>Spirodela</taxon>
    </lineage>
</organism>